<feature type="modified residue" description="4-aspartylphosphate" evidence="3">
    <location>
        <position position="57"/>
    </location>
</feature>
<dbReference type="PANTHER" id="PTHR44591:SF14">
    <property type="entry name" value="PROTEIN PILG"/>
    <property type="match status" value="1"/>
</dbReference>
<dbReference type="InterPro" id="IPR050595">
    <property type="entry name" value="Bact_response_regulator"/>
</dbReference>
<dbReference type="PROSITE" id="PS50110">
    <property type="entry name" value="RESPONSE_REGULATORY"/>
    <property type="match status" value="1"/>
</dbReference>
<keyword evidence="6" id="KW-1185">Reference proteome</keyword>
<dbReference type="InterPro" id="IPR011006">
    <property type="entry name" value="CheY-like_superfamily"/>
</dbReference>
<evidence type="ECO:0000259" key="4">
    <source>
        <dbReference type="PROSITE" id="PS50110"/>
    </source>
</evidence>
<accession>A0A1G6Y8F2</accession>
<proteinExistence type="predicted"/>
<dbReference type="InterPro" id="IPR001789">
    <property type="entry name" value="Sig_transdc_resp-reg_receiver"/>
</dbReference>
<keyword evidence="1 3" id="KW-0597">Phosphoprotein</keyword>
<evidence type="ECO:0000256" key="2">
    <source>
        <dbReference type="ARBA" id="ARBA00023012"/>
    </source>
</evidence>
<dbReference type="PANTHER" id="PTHR44591">
    <property type="entry name" value="STRESS RESPONSE REGULATOR PROTEIN 1"/>
    <property type="match status" value="1"/>
</dbReference>
<feature type="domain" description="Response regulatory" evidence="4">
    <location>
        <begin position="8"/>
        <end position="122"/>
    </location>
</feature>
<dbReference type="GO" id="GO:0000160">
    <property type="term" value="P:phosphorelay signal transduction system"/>
    <property type="evidence" value="ECO:0007669"/>
    <property type="project" value="UniProtKB-KW"/>
</dbReference>
<dbReference type="Pfam" id="PF00072">
    <property type="entry name" value="Response_reg"/>
    <property type="match status" value="1"/>
</dbReference>
<dbReference type="Gene3D" id="3.40.50.2300">
    <property type="match status" value="1"/>
</dbReference>
<dbReference type="SUPFAM" id="SSF52172">
    <property type="entry name" value="CheY-like"/>
    <property type="match status" value="1"/>
</dbReference>
<organism evidence="5 6">
    <name type="scientific">Kordiimonas lacus</name>
    <dbReference type="NCBI Taxonomy" id="637679"/>
    <lineage>
        <taxon>Bacteria</taxon>
        <taxon>Pseudomonadati</taxon>
        <taxon>Pseudomonadota</taxon>
        <taxon>Alphaproteobacteria</taxon>
        <taxon>Kordiimonadales</taxon>
        <taxon>Kordiimonadaceae</taxon>
        <taxon>Kordiimonas</taxon>
    </lineage>
</organism>
<sequence length="122" mass="13266">MAEELNKSILVIDDADAIRTFLRISLGDLGMKVTEAKTARDGLQAFRDQSPDYVALDLGLPDDDGIEVLRQIKADGAGKRTHVIVLSARYGNKIKDEARALGALAFIPKPFVIDDLLEVIGC</sequence>
<dbReference type="EMBL" id="FNAK01000003">
    <property type="protein sequence ID" value="SDD86764.1"/>
    <property type="molecule type" value="Genomic_DNA"/>
</dbReference>
<dbReference type="STRING" id="637679.GCA_001550055_01210"/>
<protein>
    <submittedName>
        <fullName evidence="5">Response regulator receiver domain-containing protein</fullName>
    </submittedName>
</protein>
<reference evidence="5 6" key="1">
    <citation type="submission" date="2016-10" db="EMBL/GenBank/DDBJ databases">
        <authorList>
            <person name="de Groot N.N."/>
        </authorList>
    </citation>
    <scope>NUCLEOTIDE SEQUENCE [LARGE SCALE GENOMIC DNA]</scope>
    <source>
        <strain evidence="5 6">CGMCC 1.9109</strain>
    </source>
</reference>
<evidence type="ECO:0000313" key="6">
    <source>
        <dbReference type="Proteomes" id="UP000183685"/>
    </source>
</evidence>
<evidence type="ECO:0000256" key="1">
    <source>
        <dbReference type="ARBA" id="ARBA00022553"/>
    </source>
</evidence>
<name>A0A1G6Y8F2_9PROT</name>
<keyword evidence="2" id="KW-0902">Two-component regulatory system</keyword>
<dbReference type="SMART" id="SM00448">
    <property type="entry name" value="REC"/>
    <property type="match status" value="1"/>
</dbReference>
<dbReference type="Proteomes" id="UP000183685">
    <property type="component" value="Unassembled WGS sequence"/>
</dbReference>
<evidence type="ECO:0000313" key="5">
    <source>
        <dbReference type="EMBL" id="SDD86764.1"/>
    </source>
</evidence>
<evidence type="ECO:0000256" key="3">
    <source>
        <dbReference type="PROSITE-ProRule" id="PRU00169"/>
    </source>
</evidence>
<dbReference type="RefSeq" id="WP_068302299.1">
    <property type="nucleotide sequence ID" value="NZ_FNAK01000003.1"/>
</dbReference>
<dbReference type="AlphaFoldDB" id="A0A1G6Y8F2"/>
<dbReference type="OrthoDB" id="9800897at2"/>
<gene>
    <name evidence="5" type="ORF">SAMN04488071_1530</name>
</gene>